<evidence type="ECO:0000313" key="11">
    <source>
        <dbReference type="Proteomes" id="UP000199520"/>
    </source>
</evidence>
<proteinExistence type="inferred from homology"/>
<dbReference type="Proteomes" id="UP000199520">
    <property type="component" value="Unassembled WGS sequence"/>
</dbReference>
<dbReference type="OrthoDB" id="6395775at2"/>
<keyword evidence="4" id="KW-1134">Transmembrane beta strand</keyword>
<comment type="similarity">
    <text evidence="2">Belongs to the outer membrane factor (OMF) (TC 1.B.17) family.</text>
</comment>
<keyword evidence="11" id="KW-1185">Reference proteome</keyword>
<feature type="signal peptide" evidence="9">
    <location>
        <begin position="1"/>
        <end position="27"/>
    </location>
</feature>
<comment type="subcellular location">
    <subcellularLocation>
        <location evidence="1">Cell outer membrane</location>
    </subcellularLocation>
</comment>
<sequence length="455" mass="51497">MNCWKYRRIFLSIAILVLIVTWSSVQAAEDELEKLTLNESIALALENNPSLKIVQSAKEQAHWKVNQARSYKGITLNYDYTRGRTNEAPSWYNNTTINYPVSFYPGTTKEIEYPAWTETYGVYRHQLQLLYPLYTGGKVENTINMAKHGEQIADFALIAARQQLTAEVTTAYFRVLQARNLADVANQAVDDLSTHLKIVQNHYDVGTVALSDLLQTEVRLANARNNLIKAQNAFSLSCYNLNKVIGLPLHSKAVLTENFAFEIYKPSVDECIVTALDKRPEMAQVKLRAEVARDHRKIAESGNLPTVALLANKTWQDTYPSTAKETSFWQVGAFVKFNVFDNGLTKAEIKQAENEMTGVKEQIEQTKDKVTLDVCQAYLNVQEASGRIENNKVAVNQSETDYKITQERYENGVGTNLDVMDAELHMTQAKINYIQALYDYHIGRAQLDRAMGTIQ</sequence>
<keyword evidence="7" id="KW-0998">Cell outer membrane</keyword>
<keyword evidence="8" id="KW-0175">Coiled coil</keyword>
<keyword evidence="5" id="KW-0812">Transmembrane</keyword>
<protein>
    <submittedName>
        <fullName evidence="10">Type I secretion outer membrane protein, TolC family</fullName>
    </submittedName>
</protein>
<feature type="chain" id="PRO_5011572712" evidence="9">
    <location>
        <begin position="28"/>
        <end position="455"/>
    </location>
</feature>
<dbReference type="GO" id="GO:0009279">
    <property type="term" value="C:cell outer membrane"/>
    <property type="evidence" value="ECO:0007669"/>
    <property type="project" value="UniProtKB-SubCell"/>
</dbReference>
<name>A0A1I4JTA9_9FIRM</name>
<dbReference type="EMBL" id="FOTS01000014">
    <property type="protein sequence ID" value="SFL69818.1"/>
    <property type="molecule type" value="Genomic_DNA"/>
</dbReference>
<dbReference type="PANTHER" id="PTHR30026">
    <property type="entry name" value="OUTER MEMBRANE PROTEIN TOLC"/>
    <property type="match status" value="1"/>
</dbReference>
<dbReference type="GO" id="GO:0015288">
    <property type="term" value="F:porin activity"/>
    <property type="evidence" value="ECO:0007669"/>
    <property type="project" value="TreeGrafter"/>
</dbReference>
<dbReference type="InterPro" id="IPR003423">
    <property type="entry name" value="OMP_efflux"/>
</dbReference>
<dbReference type="STRING" id="1123291.SAMN04490355_10144"/>
<dbReference type="AlphaFoldDB" id="A0A1I4JTA9"/>
<keyword evidence="6" id="KW-0472">Membrane</keyword>
<dbReference type="InterPro" id="IPR028351">
    <property type="entry name" value="CyaE"/>
</dbReference>
<accession>A0A1I4JTA9</accession>
<keyword evidence="9" id="KW-0732">Signal</keyword>
<gene>
    <name evidence="10" type="ORF">SAMN04490355_10144</name>
</gene>
<dbReference type="RefSeq" id="WP_090935686.1">
    <property type="nucleotide sequence ID" value="NZ_FOTS01000014.1"/>
</dbReference>
<dbReference type="SUPFAM" id="SSF56954">
    <property type="entry name" value="Outer membrane efflux proteins (OEP)"/>
    <property type="match status" value="1"/>
</dbReference>
<keyword evidence="3" id="KW-0813">Transport</keyword>
<evidence type="ECO:0000256" key="2">
    <source>
        <dbReference type="ARBA" id="ARBA00007613"/>
    </source>
</evidence>
<dbReference type="Gene3D" id="1.20.1600.10">
    <property type="entry name" value="Outer membrane efflux proteins (OEP)"/>
    <property type="match status" value="1"/>
</dbReference>
<evidence type="ECO:0000256" key="9">
    <source>
        <dbReference type="SAM" id="SignalP"/>
    </source>
</evidence>
<reference evidence="11" key="1">
    <citation type="submission" date="2016-10" db="EMBL/GenBank/DDBJ databases">
        <authorList>
            <person name="Varghese N."/>
            <person name="Submissions S."/>
        </authorList>
    </citation>
    <scope>NUCLEOTIDE SEQUENCE [LARGE SCALE GENOMIC DNA]</scope>
    <source>
        <strain evidence="11">DSM 13327</strain>
    </source>
</reference>
<evidence type="ECO:0000256" key="3">
    <source>
        <dbReference type="ARBA" id="ARBA00022448"/>
    </source>
</evidence>
<evidence type="ECO:0000256" key="7">
    <source>
        <dbReference type="ARBA" id="ARBA00023237"/>
    </source>
</evidence>
<evidence type="ECO:0000256" key="5">
    <source>
        <dbReference type="ARBA" id="ARBA00022692"/>
    </source>
</evidence>
<feature type="coiled-coil region" evidence="8">
    <location>
        <begin position="342"/>
        <end position="369"/>
    </location>
</feature>
<evidence type="ECO:0000256" key="1">
    <source>
        <dbReference type="ARBA" id="ARBA00004442"/>
    </source>
</evidence>
<organism evidence="10 11">
    <name type="scientific">Pelosinus propionicus DSM 13327</name>
    <dbReference type="NCBI Taxonomy" id="1123291"/>
    <lineage>
        <taxon>Bacteria</taxon>
        <taxon>Bacillati</taxon>
        <taxon>Bacillota</taxon>
        <taxon>Negativicutes</taxon>
        <taxon>Selenomonadales</taxon>
        <taxon>Sporomusaceae</taxon>
        <taxon>Pelosinus</taxon>
    </lineage>
</organism>
<dbReference type="Pfam" id="PF02321">
    <property type="entry name" value="OEP"/>
    <property type="match status" value="2"/>
</dbReference>
<evidence type="ECO:0000256" key="6">
    <source>
        <dbReference type="ARBA" id="ARBA00023136"/>
    </source>
</evidence>
<evidence type="ECO:0000313" key="10">
    <source>
        <dbReference type="EMBL" id="SFL69818.1"/>
    </source>
</evidence>
<evidence type="ECO:0000256" key="4">
    <source>
        <dbReference type="ARBA" id="ARBA00022452"/>
    </source>
</evidence>
<dbReference type="PANTHER" id="PTHR30026:SF20">
    <property type="entry name" value="OUTER MEMBRANE PROTEIN TOLC"/>
    <property type="match status" value="1"/>
</dbReference>
<dbReference type="GO" id="GO:1990281">
    <property type="term" value="C:efflux pump complex"/>
    <property type="evidence" value="ECO:0007669"/>
    <property type="project" value="TreeGrafter"/>
</dbReference>
<dbReference type="InterPro" id="IPR051906">
    <property type="entry name" value="TolC-like"/>
</dbReference>
<evidence type="ECO:0000256" key="8">
    <source>
        <dbReference type="SAM" id="Coils"/>
    </source>
</evidence>
<dbReference type="GO" id="GO:0015562">
    <property type="term" value="F:efflux transmembrane transporter activity"/>
    <property type="evidence" value="ECO:0007669"/>
    <property type="project" value="InterPro"/>
</dbReference>
<dbReference type="PIRSF" id="PIRSF001892">
    <property type="entry name" value="CyaE"/>
    <property type="match status" value="1"/>
</dbReference>